<dbReference type="EMBL" id="CP061799">
    <property type="protein sequence ID" value="QTA79051.1"/>
    <property type="molecule type" value="Genomic_DNA"/>
</dbReference>
<evidence type="ECO:0000313" key="2">
    <source>
        <dbReference type="Proteomes" id="UP000663720"/>
    </source>
</evidence>
<reference evidence="1" key="1">
    <citation type="journal article" date="2021" name="Microb. Physiol.">
        <title>Proteogenomic Insights into the Physiology of Marine, Sulfate-Reducing, Filamentous Desulfonema limicola and Desulfonema magnum.</title>
        <authorList>
            <person name="Schnaars V."/>
            <person name="Wohlbrand L."/>
            <person name="Scheve S."/>
            <person name="Hinrichs C."/>
            <person name="Reinhardt R."/>
            <person name="Rabus R."/>
        </authorList>
    </citation>
    <scope>NUCLEOTIDE SEQUENCE</scope>
    <source>
        <strain evidence="1">5ac10</strain>
    </source>
</reference>
<gene>
    <name evidence="1" type="ORF">dnl_13000</name>
</gene>
<dbReference type="RefSeq" id="WP_207690843.1">
    <property type="nucleotide sequence ID" value="NZ_CP061799.1"/>
</dbReference>
<evidence type="ECO:0000313" key="1">
    <source>
        <dbReference type="EMBL" id="QTA79051.1"/>
    </source>
</evidence>
<accession>A0A975B585</accession>
<sequence>MIFKGKLDSAKKYIETHKSAVIETNIIKETPETIEPNKIKLTIASKDGFSDRIFEVTDSLSQNAQIMENLLNNTVESIERSLNDQEKMYVFYRFVKKNIFGESP</sequence>
<dbReference type="Proteomes" id="UP000663720">
    <property type="component" value="Chromosome"/>
</dbReference>
<keyword evidence="2" id="KW-1185">Reference proteome</keyword>
<name>A0A975B585_9BACT</name>
<proteinExistence type="predicted"/>
<organism evidence="1 2">
    <name type="scientific">Desulfonema limicola</name>
    <dbReference type="NCBI Taxonomy" id="45656"/>
    <lineage>
        <taxon>Bacteria</taxon>
        <taxon>Pseudomonadati</taxon>
        <taxon>Thermodesulfobacteriota</taxon>
        <taxon>Desulfobacteria</taxon>
        <taxon>Desulfobacterales</taxon>
        <taxon>Desulfococcaceae</taxon>
        <taxon>Desulfonema</taxon>
    </lineage>
</organism>
<dbReference type="KEGG" id="dli:dnl_13000"/>
<protein>
    <submittedName>
        <fullName evidence="1">Uncharacterized protein</fullName>
    </submittedName>
</protein>
<dbReference type="AlphaFoldDB" id="A0A975B585"/>